<dbReference type="InterPro" id="IPR038109">
    <property type="entry name" value="DNA_bind_recomb_sf"/>
</dbReference>
<dbReference type="SUPFAM" id="SSF109709">
    <property type="entry name" value="KorB DNA-binding domain-like"/>
    <property type="match status" value="1"/>
</dbReference>
<organism evidence="3 4">
    <name type="scientific">Neogemmobacter tilapiae</name>
    <dbReference type="NCBI Taxonomy" id="875041"/>
    <lineage>
        <taxon>Bacteria</taxon>
        <taxon>Pseudomonadati</taxon>
        <taxon>Pseudomonadota</taxon>
        <taxon>Alphaproteobacteria</taxon>
        <taxon>Rhodobacterales</taxon>
        <taxon>Paracoccaceae</taxon>
        <taxon>Neogemmobacter</taxon>
    </lineage>
</organism>
<dbReference type="PANTHER" id="PTHR30461">
    <property type="entry name" value="DNA-INVERTASE FROM LAMBDOID PROPHAGE"/>
    <property type="match status" value="1"/>
</dbReference>
<keyword evidence="4" id="KW-1185">Reference proteome</keyword>
<dbReference type="AlphaFoldDB" id="A0A918TS36"/>
<gene>
    <name evidence="3" type="ORF">GCM10007315_25630</name>
</gene>
<dbReference type="InterPro" id="IPR036162">
    <property type="entry name" value="Resolvase-like_N_sf"/>
</dbReference>
<name>A0A918TS36_9RHOB</name>
<feature type="domain" description="Resolvase/invertase-type recombinase catalytic" evidence="1">
    <location>
        <begin position="8"/>
        <end position="160"/>
    </location>
</feature>
<dbReference type="Proteomes" id="UP000638981">
    <property type="component" value="Unassembled WGS sequence"/>
</dbReference>
<evidence type="ECO:0008006" key="5">
    <source>
        <dbReference type="Google" id="ProtNLM"/>
    </source>
</evidence>
<dbReference type="Gene3D" id="3.40.50.1390">
    <property type="entry name" value="Resolvase, N-terminal catalytic domain"/>
    <property type="match status" value="1"/>
</dbReference>
<proteinExistence type="predicted"/>
<dbReference type="CDD" id="cd03768">
    <property type="entry name" value="SR_ResInv"/>
    <property type="match status" value="1"/>
</dbReference>
<accession>A0A918TS36</accession>
<dbReference type="InterPro" id="IPR050639">
    <property type="entry name" value="SSR_resolvase"/>
</dbReference>
<dbReference type="InterPro" id="IPR006119">
    <property type="entry name" value="Resolv_N"/>
</dbReference>
<dbReference type="EMBL" id="BMYJ01000008">
    <property type="protein sequence ID" value="GHC60632.1"/>
    <property type="molecule type" value="Genomic_DNA"/>
</dbReference>
<dbReference type="PROSITE" id="PS51737">
    <property type="entry name" value="RECOMBINASE_DNA_BIND"/>
    <property type="match status" value="1"/>
</dbReference>
<evidence type="ECO:0000313" key="3">
    <source>
        <dbReference type="EMBL" id="GHC60632.1"/>
    </source>
</evidence>
<dbReference type="PANTHER" id="PTHR30461:SF23">
    <property type="entry name" value="DNA RECOMBINASE-RELATED"/>
    <property type="match status" value="1"/>
</dbReference>
<dbReference type="GO" id="GO:0003677">
    <property type="term" value="F:DNA binding"/>
    <property type="evidence" value="ECO:0007669"/>
    <property type="project" value="InterPro"/>
</dbReference>
<reference evidence="3" key="2">
    <citation type="submission" date="2020-09" db="EMBL/GenBank/DDBJ databases">
        <authorList>
            <person name="Sun Q."/>
            <person name="Kim S."/>
        </authorList>
    </citation>
    <scope>NUCLEOTIDE SEQUENCE</scope>
    <source>
        <strain evidence="3">KCTC 23310</strain>
    </source>
</reference>
<protein>
    <recommendedName>
        <fullName evidence="5">Recombinase family protein</fullName>
    </recommendedName>
</protein>
<sequence length="562" mass="61978">MTQKPAIRCAIYTRKSSDEGLDQAFNSLDAQYEACAAYVASQRHEGWKLIAERFDDGGISGGTLERPGLQRLLAEIDAGRIGMVVVYKIDRLTRSLADFGRLVERLDAKNCSFVSVTQAFNTATSMGRLTLNVLLSFAQFEREVTAERIRDKIAASKKKGLWMGGSLPLGYDRHPDPQRRELVIHPGEAETVKQLFQLYAELGNLRLLEIRARELGLLPKSKEVLLATSGPDITSGAKPDTSPFSRGQLHYLLMNPVYTGRIRHKDQTYPGQHPAIIDADLWQQVQTKLMSASARPRGRSPTPTEARVLAGKLRDETGDVLTPTHTQRHGRRFAYYVSHRLIAGGKDPTGWRLPAEALEATVRQLVAAHLRAAAERHGLLVTPDVTQATQIAARAQGLAEKLEADPPLLADLIAKLDLGQGFVRISLAQDPISAALEVSADHLAPDLLCFEQPFSLRRRGIETRMVAGERLPAPDPVLIRALAEARLWVRTLREGTSLAEIAKAAGRSEPYVRNRIPLAFLAPSLQAVILEGRQPPDLSLARLIRDGIPMDWAEQARSFGIT</sequence>
<dbReference type="Pfam" id="PF00239">
    <property type="entry name" value="Resolvase"/>
    <property type="match status" value="1"/>
</dbReference>
<comment type="caution">
    <text evidence="3">The sequence shown here is derived from an EMBL/GenBank/DDBJ whole genome shotgun (WGS) entry which is preliminary data.</text>
</comment>
<dbReference type="Pfam" id="PF07508">
    <property type="entry name" value="Recombinase"/>
    <property type="match status" value="1"/>
</dbReference>
<feature type="domain" description="Recombinase" evidence="2">
    <location>
        <begin position="168"/>
        <end position="295"/>
    </location>
</feature>
<evidence type="ECO:0000313" key="4">
    <source>
        <dbReference type="Proteomes" id="UP000638981"/>
    </source>
</evidence>
<evidence type="ECO:0000259" key="2">
    <source>
        <dbReference type="PROSITE" id="PS51737"/>
    </source>
</evidence>
<evidence type="ECO:0000259" key="1">
    <source>
        <dbReference type="PROSITE" id="PS51736"/>
    </source>
</evidence>
<dbReference type="Gene3D" id="3.90.1750.20">
    <property type="entry name" value="Putative Large Serine Recombinase, Chain B, Domain 2"/>
    <property type="match status" value="1"/>
</dbReference>
<dbReference type="SUPFAM" id="SSF53041">
    <property type="entry name" value="Resolvase-like"/>
    <property type="match status" value="1"/>
</dbReference>
<dbReference type="SMART" id="SM00857">
    <property type="entry name" value="Resolvase"/>
    <property type="match status" value="1"/>
</dbReference>
<dbReference type="RefSeq" id="WP_189412085.1">
    <property type="nucleotide sequence ID" value="NZ_BMYJ01000008.1"/>
</dbReference>
<dbReference type="GO" id="GO:0000150">
    <property type="term" value="F:DNA strand exchange activity"/>
    <property type="evidence" value="ECO:0007669"/>
    <property type="project" value="InterPro"/>
</dbReference>
<reference evidence="3" key="1">
    <citation type="journal article" date="2014" name="Int. J. Syst. Evol. Microbiol.">
        <title>Complete genome sequence of Corynebacterium casei LMG S-19264T (=DSM 44701T), isolated from a smear-ripened cheese.</title>
        <authorList>
            <consortium name="US DOE Joint Genome Institute (JGI-PGF)"/>
            <person name="Walter F."/>
            <person name="Albersmeier A."/>
            <person name="Kalinowski J."/>
            <person name="Ruckert C."/>
        </authorList>
    </citation>
    <scope>NUCLEOTIDE SEQUENCE</scope>
    <source>
        <strain evidence="3">KCTC 23310</strain>
    </source>
</reference>
<dbReference type="PROSITE" id="PS51736">
    <property type="entry name" value="RECOMBINASES_3"/>
    <property type="match status" value="1"/>
</dbReference>
<dbReference type="InterPro" id="IPR011109">
    <property type="entry name" value="DNA_bind_recombinase_dom"/>
</dbReference>